<dbReference type="AlphaFoldDB" id="A0A385SIB5"/>
<proteinExistence type="predicted"/>
<evidence type="ECO:0000313" key="1">
    <source>
        <dbReference type="EMBL" id="AYB29100.1"/>
    </source>
</evidence>
<reference evidence="2" key="1">
    <citation type="submission" date="2018-09" db="EMBL/GenBank/DDBJ databases">
        <title>Chryseolinea sp. KIS68-18 isolated from soil.</title>
        <authorList>
            <person name="Weon H.-Y."/>
            <person name="Kwon S.-W."/>
            <person name="Lee S.A."/>
        </authorList>
    </citation>
    <scope>NUCLEOTIDE SEQUENCE [LARGE SCALE GENOMIC DNA]</scope>
    <source>
        <strain evidence="2">KIS68-18</strain>
    </source>
</reference>
<dbReference type="EMBL" id="CP032382">
    <property type="protein sequence ID" value="AYB29100.1"/>
    <property type="molecule type" value="Genomic_DNA"/>
</dbReference>
<dbReference type="Proteomes" id="UP000266183">
    <property type="component" value="Chromosome"/>
</dbReference>
<dbReference type="OrthoDB" id="9868598at2"/>
<name>A0A385SIB5_9BACT</name>
<accession>A0A385SIB5</accession>
<gene>
    <name evidence="1" type="ORF">D4L85_00220</name>
</gene>
<keyword evidence="2" id="KW-1185">Reference proteome</keyword>
<dbReference type="KEGG" id="chk:D4L85_00220"/>
<sequence>MSTRNDIERKASMFTMNGLVDPRLMPDAVVHQTTSRPGNSNTDAFGMWRGMVQRLFGRVSKGNAGL</sequence>
<dbReference type="RefSeq" id="WP_119752423.1">
    <property type="nucleotide sequence ID" value="NZ_CP032382.1"/>
</dbReference>
<protein>
    <submittedName>
        <fullName evidence="1">Uncharacterized protein</fullName>
    </submittedName>
</protein>
<evidence type="ECO:0000313" key="2">
    <source>
        <dbReference type="Proteomes" id="UP000266183"/>
    </source>
</evidence>
<organism evidence="1 2">
    <name type="scientific">Chryseolinea soli</name>
    <dbReference type="NCBI Taxonomy" id="2321403"/>
    <lineage>
        <taxon>Bacteria</taxon>
        <taxon>Pseudomonadati</taxon>
        <taxon>Bacteroidota</taxon>
        <taxon>Cytophagia</taxon>
        <taxon>Cytophagales</taxon>
        <taxon>Fulvivirgaceae</taxon>
        <taxon>Chryseolinea</taxon>
    </lineage>
</organism>